<evidence type="ECO:0000256" key="12">
    <source>
        <dbReference type="ARBA" id="ARBA00024983"/>
    </source>
</evidence>
<dbReference type="InterPro" id="IPR011658">
    <property type="entry name" value="PA14_dom"/>
</dbReference>
<reference evidence="19" key="1">
    <citation type="journal article" date="2023" name="bioRxiv">
        <title>Complete genome of the Medicago anthracnose fungus, Colletotrichum destructivum, reveals a mini-chromosome-like region within a core chromosome.</title>
        <authorList>
            <person name="Lapalu N."/>
            <person name="Simon A."/>
            <person name="Lu A."/>
            <person name="Plaumann P.-L."/>
            <person name="Amselem J."/>
            <person name="Pigne S."/>
            <person name="Auger A."/>
            <person name="Koch C."/>
            <person name="Dallery J.-F."/>
            <person name="O'Connell R.J."/>
        </authorList>
    </citation>
    <scope>NUCLEOTIDE SEQUENCE [LARGE SCALE GENOMIC DNA]</scope>
    <source>
        <strain evidence="19">CBS 520.97</strain>
    </source>
</reference>
<keyword evidence="6" id="KW-0964">Secreted</keyword>
<dbReference type="SMART" id="SM01217">
    <property type="entry name" value="Fn3_like"/>
    <property type="match status" value="1"/>
</dbReference>
<comment type="function">
    <text evidence="12">Beta-glucosidases are one of a number of cellulolytic enzymes involved in the degradation of cellulosic biomass. Catalyzes the last step releasing glucose from the inhibitory cellobiose.</text>
</comment>
<dbReference type="SUPFAM" id="SSF52279">
    <property type="entry name" value="Beta-D-glucan exohydrolase, C-terminal domain"/>
    <property type="match status" value="1"/>
</dbReference>
<comment type="catalytic activity">
    <reaction evidence="1">
        <text>Hydrolysis of terminal, non-reducing beta-D-glucosyl residues with release of beta-D-glucose.</text>
        <dbReference type="EC" id="3.2.1.21"/>
    </reaction>
</comment>
<dbReference type="Pfam" id="PF01915">
    <property type="entry name" value="Glyco_hydro_3_C"/>
    <property type="match status" value="1"/>
</dbReference>
<evidence type="ECO:0000256" key="14">
    <source>
        <dbReference type="ARBA" id="ARBA00041278"/>
    </source>
</evidence>
<evidence type="ECO:0000256" key="16">
    <source>
        <dbReference type="ARBA" id="ARBA00041806"/>
    </source>
</evidence>
<dbReference type="FunFam" id="2.60.40.10:FF:000495">
    <property type="entry name" value="Periplasmic beta-glucosidase"/>
    <property type="match status" value="1"/>
</dbReference>
<dbReference type="Gene3D" id="3.40.50.1700">
    <property type="entry name" value="Glycoside hydrolase family 3 C-terminal domain"/>
    <property type="match status" value="1"/>
</dbReference>
<evidence type="ECO:0000256" key="8">
    <source>
        <dbReference type="ARBA" id="ARBA00023180"/>
    </source>
</evidence>
<dbReference type="GeneID" id="87938935"/>
<evidence type="ECO:0000256" key="5">
    <source>
        <dbReference type="ARBA" id="ARBA00012744"/>
    </source>
</evidence>
<dbReference type="InterPro" id="IPR002772">
    <property type="entry name" value="Glyco_hydro_3_C"/>
</dbReference>
<dbReference type="Gene3D" id="3.20.20.300">
    <property type="entry name" value="Glycoside hydrolase, family 3, N-terminal domain"/>
    <property type="match status" value="1"/>
</dbReference>
<dbReference type="InterPro" id="IPR013783">
    <property type="entry name" value="Ig-like_fold"/>
</dbReference>
<dbReference type="AlphaFoldDB" id="A0AAX4I219"/>
<dbReference type="InterPro" id="IPR017853">
    <property type="entry name" value="GH"/>
</dbReference>
<dbReference type="Pfam" id="PF07691">
    <property type="entry name" value="PA14"/>
    <property type="match status" value="1"/>
</dbReference>
<feature type="domain" description="PA14" evidence="17">
    <location>
        <begin position="391"/>
        <end position="560"/>
    </location>
</feature>
<accession>A0AAX4I219</accession>
<evidence type="ECO:0000256" key="3">
    <source>
        <dbReference type="ARBA" id="ARBA00004987"/>
    </source>
</evidence>
<keyword evidence="7 18" id="KW-0378">Hydrolase</keyword>
<evidence type="ECO:0000256" key="11">
    <source>
        <dbReference type="ARBA" id="ARBA00023326"/>
    </source>
</evidence>
<comment type="similarity">
    <text evidence="4">Belongs to the glycosyl hydrolase 3 family.</text>
</comment>
<dbReference type="RefSeq" id="XP_062774642.1">
    <property type="nucleotide sequence ID" value="XM_062918591.1"/>
</dbReference>
<dbReference type="SUPFAM" id="SSF51445">
    <property type="entry name" value="(Trans)glycosidases"/>
    <property type="match status" value="1"/>
</dbReference>
<gene>
    <name evidence="18" type="ORF">CDEST_02432</name>
</gene>
<evidence type="ECO:0000313" key="19">
    <source>
        <dbReference type="Proteomes" id="UP001322277"/>
    </source>
</evidence>
<keyword evidence="11" id="KW-0624">Polysaccharide degradation</keyword>
<sequence>MSHYKCTAGADFEVAKVFSDLSSKEKIALLAGSDFWHTTPLPKHGVPKIRMSDGSSGIRGTRWFEGVQGAAIPCGTALAATWDRGLLRQAGILLGEESRAKGAQCWLGPTINIQRSPLGGRGYESYSEDPHLTGILASEIIQGCESTGVISTIKHLVCNDQEDQKRAVSALMTERALREIYLRPFQIAARDAKPGACMTSYNKVNGIHVSESKHILHDIVRKEWKWDPLIMSDWCGTFSVVEAINAGLDLEMPGESVFRGQLLNLASTANLLKTSTMDERALRVLRFIKDAAQVTVSPEESQRNLPEDRALNLDLAQSSIVLLKNHGDILPIPKTVKKIALIGSHMKDCTMNSIGATALEPYYTVHPFEGILGKLGLDVDVKYEVGAHTHKMLPQLTSRTMDNIHLYFYNEPVHVTSRECVGDLALSKTFFSLLDYVNPDLNPSLFYCTMEGDFTPDESGIWDFGLAVYGTASLYINDEPIIDNSTVQRPGGSFFDQGTAEELGTFTVEAGKTYKIRVEFGSAATSTLTPVLGSVDFDGGGARLGACPQASPEELIQRAVEVARCAEYAVICTGLNGEWETEGHDRSSMDLPNHVDEMIARVAEVCKNTVVVNRTGMPVSMPWEPKVPAILQAWYAGNETGSSIANVLFGDFNPCGKMPISWPKRLRDNPTYLNWGTTNGRVLFGEDVFVGYRWFDKMEIEPLWKFGHGLSYTKFSLSSPSLGPISWKDGRIKATVSLKVKNIGPSAGAEIIQLYVSPREPTLIRPVQELHGFEKVLLQPNEEKQVAVVVDPYAMSYWDECEEKWRVDKGKYAITVTTGAPKVDVLVGDIEVEKTLWWLGV</sequence>
<comment type="pathway">
    <text evidence="3">Glycan metabolism; cellulose degradation.</text>
</comment>
<evidence type="ECO:0000256" key="15">
    <source>
        <dbReference type="ARBA" id="ARBA00041602"/>
    </source>
</evidence>
<evidence type="ECO:0000256" key="6">
    <source>
        <dbReference type="ARBA" id="ARBA00022525"/>
    </source>
</evidence>
<evidence type="ECO:0000256" key="1">
    <source>
        <dbReference type="ARBA" id="ARBA00000448"/>
    </source>
</evidence>
<dbReference type="Gene3D" id="2.60.40.10">
    <property type="entry name" value="Immunoglobulins"/>
    <property type="match status" value="1"/>
</dbReference>
<evidence type="ECO:0000256" key="9">
    <source>
        <dbReference type="ARBA" id="ARBA00023277"/>
    </source>
</evidence>
<evidence type="ECO:0000313" key="18">
    <source>
        <dbReference type="EMBL" id="WQF77418.1"/>
    </source>
</evidence>
<dbReference type="InterPro" id="IPR050288">
    <property type="entry name" value="Cellulose_deg_GH3"/>
</dbReference>
<comment type="subcellular location">
    <subcellularLocation>
        <location evidence="2">Secreted</location>
    </subcellularLocation>
</comment>
<keyword evidence="8" id="KW-0325">Glycoprotein</keyword>
<dbReference type="InterPro" id="IPR001764">
    <property type="entry name" value="Glyco_hydro_3_N"/>
</dbReference>
<dbReference type="InterPro" id="IPR036962">
    <property type="entry name" value="Glyco_hydro_3_N_sf"/>
</dbReference>
<evidence type="ECO:0000256" key="4">
    <source>
        <dbReference type="ARBA" id="ARBA00005336"/>
    </source>
</evidence>
<name>A0AAX4I219_9PEZI</name>
<dbReference type="PRINTS" id="PR00133">
    <property type="entry name" value="GLHYDRLASE3"/>
</dbReference>
<dbReference type="EC" id="3.2.1.21" evidence="5"/>
<dbReference type="PROSITE" id="PS51820">
    <property type="entry name" value="PA14"/>
    <property type="match status" value="1"/>
</dbReference>
<dbReference type="Gene3D" id="2.60.120.260">
    <property type="entry name" value="Galactose-binding domain-like"/>
    <property type="match status" value="1"/>
</dbReference>
<keyword evidence="10" id="KW-0326">Glycosidase</keyword>
<evidence type="ECO:0000256" key="7">
    <source>
        <dbReference type="ARBA" id="ARBA00022801"/>
    </source>
</evidence>
<dbReference type="Proteomes" id="UP001322277">
    <property type="component" value="Chromosome 2"/>
</dbReference>
<dbReference type="InterPro" id="IPR026891">
    <property type="entry name" value="Fn3-like"/>
</dbReference>
<dbReference type="Pfam" id="PF14310">
    <property type="entry name" value="Fn3-like"/>
    <property type="match status" value="1"/>
</dbReference>
<dbReference type="KEGG" id="cdet:87938935"/>
<dbReference type="GO" id="GO:0008422">
    <property type="term" value="F:beta-glucosidase activity"/>
    <property type="evidence" value="ECO:0007669"/>
    <property type="project" value="UniProtKB-EC"/>
</dbReference>
<proteinExistence type="inferred from homology"/>
<organism evidence="18 19">
    <name type="scientific">Colletotrichum destructivum</name>
    <dbReference type="NCBI Taxonomy" id="34406"/>
    <lineage>
        <taxon>Eukaryota</taxon>
        <taxon>Fungi</taxon>
        <taxon>Dikarya</taxon>
        <taxon>Ascomycota</taxon>
        <taxon>Pezizomycotina</taxon>
        <taxon>Sordariomycetes</taxon>
        <taxon>Hypocreomycetidae</taxon>
        <taxon>Glomerellales</taxon>
        <taxon>Glomerellaceae</taxon>
        <taxon>Colletotrichum</taxon>
        <taxon>Colletotrichum destructivum species complex</taxon>
    </lineage>
</organism>
<dbReference type="PANTHER" id="PTHR42715">
    <property type="entry name" value="BETA-GLUCOSIDASE"/>
    <property type="match status" value="1"/>
</dbReference>
<dbReference type="GO" id="GO:0009251">
    <property type="term" value="P:glucan catabolic process"/>
    <property type="evidence" value="ECO:0007669"/>
    <property type="project" value="TreeGrafter"/>
</dbReference>
<dbReference type="InterPro" id="IPR036881">
    <property type="entry name" value="Glyco_hydro_3_C_sf"/>
</dbReference>
<keyword evidence="9" id="KW-0119">Carbohydrate metabolism</keyword>
<dbReference type="GO" id="GO:0005576">
    <property type="term" value="C:extracellular region"/>
    <property type="evidence" value="ECO:0007669"/>
    <property type="project" value="UniProtKB-SubCell"/>
</dbReference>
<dbReference type="PANTHER" id="PTHR42715:SF17">
    <property type="entry name" value="BETA-GLUCOSIDASE H-RELATED"/>
    <property type="match status" value="1"/>
</dbReference>
<dbReference type="SMART" id="SM00758">
    <property type="entry name" value="PA14"/>
    <property type="match status" value="1"/>
</dbReference>
<dbReference type="InterPro" id="IPR037524">
    <property type="entry name" value="PA14/GLEYA"/>
</dbReference>
<dbReference type="EMBL" id="CP137306">
    <property type="protein sequence ID" value="WQF77418.1"/>
    <property type="molecule type" value="Genomic_DNA"/>
</dbReference>
<keyword evidence="19" id="KW-1185">Reference proteome</keyword>
<evidence type="ECO:0000259" key="17">
    <source>
        <dbReference type="PROSITE" id="PS51820"/>
    </source>
</evidence>
<evidence type="ECO:0000256" key="13">
    <source>
        <dbReference type="ARBA" id="ARBA00039581"/>
    </source>
</evidence>
<evidence type="ECO:0000256" key="10">
    <source>
        <dbReference type="ARBA" id="ARBA00023295"/>
    </source>
</evidence>
<dbReference type="Pfam" id="PF00933">
    <property type="entry name" value="Glyco_hydro_3"/>
    <property type="match status" value="1"/>
</dbReference>
<protein>
    <recommendedName>
        <fullName evidence="13">Probable beta-glucosidase H</fullName>
        <ecNumber evidence="5">3.2.1.21</ecNumber>
    </recommendedName>
    <alternativeName>
        <fullName evidence="14">Beta-D-glucoside glucohydrolase H</fullName>
    </alternativeName>
    <alternativeName>
        <fullName evidence="15">Cellobiase H</fullName>
    </alternativeName>
    <alternativeName>
        <fullName evidence="16">Gentiobiase H</fullName>
    </alternativeName>
</protein>
<evidence type="ECO:0000256" key="2">
    <source>
        <dbReference type="ARBA" id="ARBA00004613"/>
    </source>
</evidence>